<reference evidence="2" key="1">
    <citation type="submission" date="2020-03" db="EMBL/GenBank/DDBJ databases">
        <title>FDA dAtabase for Regulatory Grade micrObial Sequences (FDA-ARGOS): Supporting development and validation of Infectious Disease Dx tests.</title>
        <authorList>
            <person name="Campos J."/>
            <person name="Goldberg B."/>
            <person name="Tallon L."/>
            <person name="Sadzewicz L."/>
            <person name="Vavikolanu K."/>
            <person name="Mehta A."/>
            <person name="Aluvathingal J."/>
            <person name="Nadendla S."/>
            <person name="Nandy P."/>
            <person name="Geyer C."/>
            <person name="Yan Y."/>
            <person name="Sichtig H."/>
        </authorList>
    </citation>
    <scope>NUCLEOTIDE SEQUENCE [LARGE SCALE GENOMIC DNA]</scope>
    <source>
        <strain evidence="2">FDAARGOS_652</strain>
    </source>
</reference>
<feature type="transmembrane region" description="Helical" evidence="1">
    <location>
        <begin position="61"/>
        <end position="82"/>
    </location>
</feature>
<keyword evidence="1" id="KW-0472">Membrane</keyword>
<sequence length="222" mass="25023">MPQESPQVPNDNHDEIESASLRHSVSTMNEKLMDPDTKAQSKVDEKIVNYDQADILGKFRLFLLGSAYILSMAFVGVVVTLIRLQGYTRSKRFGFCLRRIGLIFGQSVFLDLSDCKSERNIATSRTSFPIGNLSSGNRAIASHILRDPVLSFGYIAIIIGTSWVAVFSPLDFFNSDYFFFIMVGFYLLHMFIDRFIRNERVDRSKSSQGVSNNESGKGNDFS</sequence>
<keyword evidence="1" id="KW-0812">Transmembrane</keyword>
<comment type="caution">
    <text evidence="2">The sequence shown here is derived from an EMBL/GenBank/DDBJ whole genome shotgun (WGS) entry which is preliminary data.</text>
</comment>
<feature type="transmembrane region" description="Helical" evidence="1">
    <location>
        <begin position="148"/>
        <end position="165"/>
    </location>
</feature>
<evidence type="ECO:0000256" key="1">
    <source>
        <dbReference type="SAM" id="Phobius"/>
    </source>
</evidence>
<evidence type="ECO:0000313" key="2">
    <source>
        <dbReference type="EMBL" id="KAF6059682.1"/>
    </source>
</evidence>
<protein>
    <submittedName>
        <fullName evidence="2">Putative integral membrane protein</fullName>
    </submittedName>
</protein>
<keyword evidence="1" id="KW-1133">Transmembrane helix</keyword>
<feature type="transmembrane region" description="Helical" evidence="1">
    <location>
        <begin position="177"/>
        <end position="196"/>
    </location>
</feature>
<dbReference type="Proteomes" id="UP000590412">
    <property type="component" value="Unassembled WGS sequence"/>
</dbReference>
<name>A0A8X7NSQ8_CANPA</name>
<gene>
    <name evidence="2" type="ORF">FOB60_001264</name>
</gene>
<evidence type="ECO:0000313" key="3">
    <source>
        <dbReference type="Proteomes" id="UP000590412"/>
    </source>
</evidence>
<dbReference type="EMBL" id="JABWAB010000001">
    <property type="protein sequence ID" value="KAF6059682.1"/>
    <property type="molecule type" value="Genomic_DNA"/>
</dbReference>
<dbReference type="AlphaFoldDB" id="A0A8X7NSQ8"/>
<organism evidence="2 3">
    <name type="scientific">Candida parapsilosis</name>
    <name type="common">Yeast</name>
    <dbReference type="NCBI Taxonomy" id="5480"/>
    <lineage>
        <taxon>Eukaryota</taxon>
        <taxon>Fungi</taxon>
        <taxon>Dikarya</taxon>
        <taxon>Ascomycota</taxon>
        <taxon>Saccharomycotina</taxon>
        <taxon>Pichiomycetes</taxon>
        <taxon>Debaryomycetaceae</taxon>
        <taxon>Candida/Lodderomyces clade</taxon>
        <taxon>Candida</taxon>
    </lineage>
</organism>
<dbReference type="OrthoDB" id="10657397at2759"/>
<proteinExistence type="predicted"/>
<accession>A0A8X7NSQ8</accession>